<organism evidence="1 2">
    <name type="scientific">Tolypocladium ophioglossoides (strain CBS 100239)</name>
    <name type="common">Snaketongue truffleclub</name>
    <name type="synonym">Elaphocordyceps ophioglossoides</name>
    <dbReference type="NCBI Taxonomy" id="1163406"/>
    <lineage>
        <taxon>Eukaryota</taxon>
        <taxon>Fungi</taxon>
        <taxon>Dikarya</taxon>
        <taxon>Ascomycota</taxon>
        <taxon>Pezizomycotina</taxon>
        <taxon>Sordariomycetes</taxon>
        <taxon>Hypocreomycetidae</taxon>
        <taxon>Hypocreales</taxon>
        <taxon>Ophiocordycipitaceae</taxon>
        <taxon>Tolypocladium</taxon>
    </lineage>
</organism>
<dbReference type="EMBL" id="LFRF01000020">
    <property type="protein sequence ID" value="KND89177.1"/>
    <property type="molecule type" value="Genomic_DNA"/>
</dbReference>
<sequence length="80" mass="8780">MYLSTTPTMAILLTTSPTRKITLWQLTRPLATKNVIMSAETTSIMDNTPVNQAAGSSRCAKEGCDNWCVANSRFCKDHQG</sequence>
<comment type="caution">
    <text evidence="1">The sequence shown here is derived from an EMBL/GenBank/DDBJ whole genome shotgun (WGS) entry which is preliminary data.</text>
</comment>
<proteinExistence type="predicted"/>
<accession>A0A0L0N524</accession>
<evidence type="ECO:0000313" key="2">
    <source>
        <dbReference type="Proteomes" id="UP000036947"/>
    </source>
</evidence>
<dbReference type="OrthoDB" id="5150262at2759"/>
<evidence type="ECO:0000313" key="1">
    <source>
        <dbReference type="EMBL" id="KND89177.1"/>
    </source>
</evidence>
<dbReference type="AlphaFoldDB" id="A0A0L0N524"/>
<protein>
    <submittedName>
        <fullName evidence="1">Uncharacterized protein</fullName>
    </submittedName>
</protein>
<name>A0A0L0N524_TOLOC</name>
<dbReference type="Proteomes" id="UP000036947">
    <property type="component" value="Unassembled WGS sequence"/>
</dbReference>
<keyword evidence="2" id="KW-1185">Reference proteome</keyword>
<reference evidence="1 2" key="1">
    <citation type="journal article" date="2015" name="BMC Genomics">
        <title>The genome of the truffle-parasite Tolypocladium ophioglossoides and the evolution of antifungal peptaibiotics.</title>
        <authorList>
            <person name="Quandt C.A."/>
            <person name="Bushley K.E."/>
            <person name="Spatafora J.W."/>
        </authorList>
    </citation>
    <scope>NUCLEOTIDE SEQUENCE [LARGE SCALE GENOMIC DNA]</scope>
    <source>
        <strain evidence="1 2">CBS 100239</strain>
    </source>
</reference>
<gene>
    <name evidence="1" type="ORF">TOPH_06162</name>
</gene>